<dbReference type="Gene3D" id="1.25.40.10">
    <property type="entry name" value="Tetratricopeptide repeat domain"/>
    <property type="match status" value="1"/>
</dbReference>
<keyword evidence="5" id="KW-0812">Transmembrane</keyword>
<feature type="domain" description="Cytochrome c-type biogenesis protein H TPR" evidence="7">
    <location>
        <begin position="129"/>
        <end position="267"/>
    </location>
</feature>
<keyword evidence="3" id="KW-0201">Cytochrome c-type biogenesis</keyword>
<dbReference type="Proteomes" id="UP000004931">
    <property type="component" value="Unassembled WGS sequence"/>
</dbReference>
<dbReference type="Pfam" id="PF23892">
    <property type="entry name" value="Ig_CycH"/>
    <property type="match status" value="1"/>
</dbReference>
<dbReference type="InterPro" id="IPR056413">
    <property type="entry name" value="TPR_CcmH_CycH"/>
</dbReference>
<dbReference type="NCBIfam" id="TIGR03142">
    <property type="entry name" value="cytochro_ccmI"/>
    <property type="match status" value="1"/>
</dbReference>
<keyword evidence="4" id="KW-0802">TPR repeat</keyword>
<evidence type="ECO:0000259" key="6">
    <source>
        <dbReference type="Pfam" id="PF23892"/>
    </source>
</evidence>
<dbReference type="EMBL" id="AAVT01000003">
    <property type="protein sequence ID" value="EAW31377.1"/>
    <property type="molecule type" value="Genomic_DNA"/>
</dbReference>
<dbReference type="Pfam" id="PF23914">
    <property type="entry name" value="TPR_CcmH_CycH"/>
    <property type="match status" value="1"/>
</dbReference>
<dbReference type="PANTHER" id="PTHR47870">
    <property type="entry name" value="CYTOCHROME C-TYPE BIOGENESIS PROTEIN CCMH"/>
    <property type="match status" value="1"/>
</dbReference>
<feature type="domain" description="Cytochrome c-type biogenesis protein H Ig-like" evidence="6">
    <location>
        <begin position="302"/>
        <end position="408"/>
    </location>
</feature>
<dbReference type="InterPro" id="IPR051263">
    <property type="entry name" value="C-type_cytochrome_biogenesis"/>
</dbReference>
<keyword evidence="9" id="KW-1185">Reference proteome</keyword>
<evidence type="ECO:0000256" key="1">
    <source>
        <dbReference type="ARBA" id="ARBA00004196"/>
    </source>
</evidence>
<dbReference type="GO" id="GO:0005886">
    <property type="term" value="C:plasma membrane"/>
    <property type="evidence" value="ECO:0007669"/>
    <property type="project" value="TreeGrafter"/>
</dbReference>
<feature type="transmembrane region" description="Helical" evidence="5">
    <location>
        <begin position="93"/>
        <end position="111"/>
    </location>
</feature>
<feature type="transmembrane region" description="Helical" evidence="5">
    <location>
        <begin position="6"/>
        <end position="25"/>
    </location>
</feature>
<comment type="subcellular location">
    <subcellularLocation>
        <location evidence="1">Cell envelope</location>
    </subcellularLocation>
</comment>
<dbReference type="GO" id="GO:0030313">
    <property type="term" value="C:cell envelope"/>
    <property type="evidence" value="ECO:0007669"/>
    <property type="project" value="UniProtKB-SubCell"/>
</dbReference>
<evidence type="ECO:0000256" key="3">
    <source>
        <dbReference type="ARBA" id="ARBA00022748"/>
    </source>
</evidence>
<evidence type="ECO:0000313" key="8">
    <source>
        <dbReference type="EMBL" id="EAW31377.1"/>
    </source>
</evidence>
<reference evidence="8 9" key="1">
    <citation type="journal article" date="2010" name="J. Bacteriol.">
        <title>Genome sequence of the oligotrophic marine Gammaproteobacterium HTCC2143, isolated from the Oregon Coast.</title>
        <authorList>
            <person name="Oh H.M."/>
            <person name="Kang I."/>
            <person name="Ferriera S."/>
            <person name="Giovannoni S.J."/>
            <person name="Cho J.C."/>
        </authorList>
    </citation>
    <scope>NUCLEOTIDE SEQUENCE [LARGE SCALE GENOMIC DNA]</scope>
    <source>
        <strain evidence="8 9">HTCC2143</strain>
    </source>
</reference>
<name>A0YC58_9GAMM</name>
<dbReference type="PANTHER" id="PTHR47870:SF4">
    <property type="entry name" value="CYTOCHROME C-TYPE BIOGENESIS PROTEIN CYCH"/>
    <property type="match status" value="1"/>
</dbReference>
<evidence type="ECO:0000259" key="7">
    <source>
        <dbReference type="Pfam" id="PF23914"/>
    </source>
</evidence>
<dbReference type="InterPro" id="IPR011990">
    <property type="entry name" value="TPR-like_helical_dom_sf"/>
</dbReference>
<dbReference type="InterPro" id="IPR017560">
    <property type="entry name" value="Cyt_c_biogenesis_CcmI"/>
</dbReference>
<keyword evidence="5" id="KW-0472">Membrane</keyword>
<organism evidence="8 9">
    <name type="scientific">marine gamma proteobacterium HTCC2143</name>
    <dbReference type="NCBI Taxonomy" id="247633"/>
    <lineage>
        <taxon>Bacteria</taxon>
        <taxon>Pseudomonadati</taxon>
        <taxon>Pseudomonadota</taxon>
        <taxon>Gammaproteobacteria</taxon>
        <taxon>Cellvibrionales</taxon>
        <taxon>Spongiibacteraceae</taxon>
        <taxon>BD1-7 clade</taxon>
    </lineage>
</organism>
<keyword evidence="5" id="KW-1133">Transmembrane helix</keyword>
<comment type="caution">
    <text evidence="8">The sequence shown here is derived from an EMBL/GenBank/DDBJ whole genome shotgun (WGS) entry which is preliminary data.</text>
</comment>
<accession>A0YC58</accession>
<protein>
    <submittedName>
        <fullName evidence="8">Cytochrome c biogenesis factor</fullName>
    </submittedName>
</protein>
<evidence type="ECO:0000256" key="5">
    <source>
        <dbReference type="SAM" id="Phobius"/>
    </source>
</evidence>
<dbReference type="InterPro" id="IPR019734">
    <property type="entry name" value="TPR_rpt"/>
</dbReference>
<proteinExistence type="predicted"/>
<evidence type="ECO:0000313" key="9">
    <source>
        <dbReference type="Proteomes" id="UP000004931"/>
    </source>
</evidence>
<dbReference type="GO" id="GO:0017004">
    <property type="term" value="P:cytochrome complex assembly"/>
    <property type="evidence" value="ECO:0007669"/>
    <property type="project" value="UniProtKB-KW"/>
</dbReference>
<dbReference type="eggNOG" id="COG4235">
    <property type="taxonomic scope" value="Bacteria"/>
</dbReference>
<dbReference type="AlphaFoldDB" id="A0YC58"/>
<gene>
    <name evidence="8" type="ORF">GP2143_07504</name>
</gene>
<dbReference type="SMART" id="SM00028">
    <property type="entry name" value="TPR"/>
    <property type="match status" value="2"/>
</dbReference>
<dbReference type="STRING" id="247633.GP2143_07504"/>
<dbReference type="InterPro" id="IPR056412">
    <property type="entry name" value="Ig_CycH"/>
</dbReference>
<evidence type="ECO:0000256" key="4">
    <source>
        <dbReference type="ARBA" id="ARBA00022803"/>
    </source>
</evidence>
<sequence>MVETLLIPLMLIVLAVFFLLSPVMMNRSLQRSSRSGVNIEFFKSRLSELESDRARGILDDDEFEQLKIELERRLLDEADSGHTAPSAHVKTSFKTAIMLALLIPIVAVVVYQQTGAKADWDIAQTLKNMRLKTADGEAAETDVKQLIRQVEERLEQRPDNGSYLMLLANQQMGLRNYPAAAAAYQRLRTIYPDDASVLAQYAQAMYLSSDRTLTTKVTDMAELALRQDPQQPTVLSMLGMAHFEQGDYQRAIDYWQRLLPSLGPVSPNRKIIMAGIEQAKSRLGSSDTTSIDRPDVIKNASIQLSVSIDEGIIASSDSVVFVFARSASGPRMPLAVAKLTVADLPVILTLDDSMAMAPGLNLSSQKEIEVVARIAKNGIANPGPGDIEGRVGPIKLEEVDGVVAIAINKTL</sequence>
<evidence type="ECO:0000256" key="2">
    <source>
        <dbReference type="ARBA" id="ARBA00022737"/>
    </source>
</evidence>
<keyword evidence="2" id="KW-0677">Repeat</keyword>
<dbReference type="SUPFAM" id="SSF48452">
    <property type="entry name" value="TPR-like"/>
    <property type="match status" value="1"/>
</dbReference>